<dbReference type="STRING" id="428993.SAMN06296058_0081"/>
<comment type="subunit">
    <text evidence="1">Monomer.</text>
</comment>
<dbReference type="AlphaFoldDB" id="A0A1T5IMU6"/>
<evidence type="ECO:0000256" key="2">
    <source>
        <dbReference type="ARBA" id="ARBA00022448"/>
    </source>
</evidence>
<reference evidence="6 7" key="1">
    <citation type="submission" date="2017-02" db="EMBL/GenBank/DDBJ databases">
        <authorList>
            <person name="Peterson S.W."/>
        </authorList>
    </citation>
    <scope>NUCLEOTIDE SEQUENCE [LARGE SCALE GENOMIC DNA]</scope>
    <source>
        <strain evidence="6 7">P15</strain>
    </source>
</reference>
<keyword evidence="3 5" id="KW-0732">Signal</keyword>
<accession>A0A1T5IMU6</accession>
<dbReference type="InterPro" id="IPR029046">
    <property type="entry name" value="LolA/LolB/LppX"/>
</dbReference>
<evidence type="ECO:0000256" key="4">
    <source>
        <dbReference type="ARBA" id="ARBA00022927"/>
    </source>
</evidence>
<organism evidence="6 7">
    <name type="scientific">Pseudoxanthomonas indica</name>
    <dbReference type="NCBI Taxonomy" id="428993"/>
    <lineage>
        <taxon>Bacteria</taxon>
        <taxon>Pseudomonadati</taxon>
        <taxon>Pseudomonadota</taxon>
        <taxon>Gammaproteobacteria</taxon>
        <taxon>Lysobacterales</taxon>
        <taxon>Lysobacteraceae</taxon>
        <taxon>Pseudoxanthomonas</taxon>
    </lineage>
</organism>
<dbReference type="RefSeq" id="WP_079722531.1">
    <property type="nucleotide sequence ID" value="NZ_BMCL01000003.1"/>
</dbReference>
<evidence type="ECO:0000256" key="1">
    <source>
        <dbReference type="ARBA" id="ARBA00011245"/>
    </source>
</evidence>
<dbReference type="Pfam" id="PF03548">
    <property type="entry name" value="LolA"/>
    <property type="match status" value="1"/>
</dbReference>
<sequence length="208" mass="22765">MKSMCLQAIVLASLLVGLAPSTRAADDLSVVQQRVAQVEVLRGGFEQEKRIAGFKNPLRSQGSFLVARGKGVVWTTLKPFPSEVVITGDRILSRQRDGSTRVEVDGREQPALRSVNAMMFALVSGDVAALSSRFDTQVQARAGNAWTLALTPKSAALAKAFRRITLNGDRYVRDVDIEEANGDHTHLRFVDLSQTPAQLSVDEARRFD</sequence>
<keyword evidence="7" id="KW-1185">Reference proteome</keyword>
<dbReference type="EMBL" id="FUZV01000001">
    <property type="protein sequence ID" value="SKC40283.1"/>
    <property type="molecule type" value="Genomic_DNA"/>
</dbReference>
<evidence type="ECO:0000256" key="5">
    <source>
        <dbReference type="SAM" id="SignalP"/>
    </source>
</evidence>
<evidence type="ECO:0000256" key="3">
    <source>
        <dbReference type="ARBA" id="ARBA00022729"/>
    </source>
</evidence>
<feature type="chain" id="PRO_5012504713" evidence="5">
    <location>
        <begin position="25"/>
        <end position="208"/>
    </location>
</feature>
<keyword evidence="4" id="KW-0653">Protein transport</keyword>
<proteinExistence type="predicted"/>
<keyword evidence="2" id="KW-0813">Transport</keyword>
<feature type="signal peptide" evidence="5">
    <location>
        <begin position="1"/>
        <end position="24"/>
    </location>
</feature>
<protein>
    <submittedName>
        <fullName evidence="6">Outer membrane lipoprotein carrier protein LolA</fullName>
    </submittedName>
</protein>
<evidence type="ECO:0000313" key="6">
    <source>
        <dbReference type="EMBL" id="SKC40283.1"/>
    </source>
</evidence>
<dbReference type="InterPro" id="IPR004564">
    <property type="entry name" value="OM_lipoprot_carrier_LolA-like"/>
</dbReference>
<dbReference type="Gene3D" id="2.50.20.10">
    <property type="entry name" value="Lipoprotein localisation LolA/LolB/LppX"/>
    <property type="match status" value="1"/>
</dbReference>
<keyword evidence="6" id="KW-0449">Lipoprotein</keyword>
<evidence type="ECO:0000313" key="7">
    <source>
        <dbReference type="Proteomes" id="UP000190341"/>
    </source>
</evidence>
<dbReference type="Proteomes" id="UP000190341">
    <property type="component" value="Unassembled WGS sequence"/>
</dbReference>
<dbReference type="OrthoDB" id="5700849at2"/>
<dbReference type="CDD" id="cd16325">
    <property type="entry name" value="LolA"/>
    <property type="match status" value="1"/>
</dbReference>
<name>A0A1T5IMU6_9GAMM</name>
<gene>
    <name evidence="6" type="ORF">SAMN06296058_0081</name>
</gene>
<dbReference type="GO" id="GO:0015031">
    <property type="term" value="P:protein transport"/>
    <property type="evidence" value="ECO:0007669"/>
    <property type="project" value="UniProtKB-KW"/>
</dbReference>
<dbReference type="SUPFAM" id="SSF89392">
    <property type="entry name" value="Prokaryotic lipoproteins and lipoprotein localization factors"/>
    <property type="match status" value="1"/>
</dbReference>